<reference evidence="2" key="1">
    <citation type="submission" date="2022-07" db="EMBL/GenBank/DDBJ databases">
        <title>The genome of Lyophyllum shimeji provides insight into the initial evolution of ectomycorrhizal fungal genome.</title>
        <authorList>
            <person name="Kobayashi Y."/>
            <person name="Shibata T."/>
            <person name="Hirakawa H."/>
            <person name="Shigenobu S."/>
            <person name="Nishiyama T."/>
            <person name="Yamada A."/>
            <person name="Hasebe M."/>
            <person name="Kawaguchi M."/>
        </authorList>
    </citation>
    <scope>NUCLEOTIDE SEQUENCE</scope>
    <source>
        <strain evidence="2">AT787</strain>
    </source>
</reference>
<proteinExistence type="predicted"/>
<dbReference type="Proteomes" id="UP001063166">
    <property type="component" value="Unassembled WGS sequence"/>
</dbReference>
<evidence type="ECO:0000256" key="1">
    <source>
        <dbReference type="SAM" id="MobiDB-lite"/>
    </source>
</evidence>
<evidence type="ECO:0000313" key="2">
    <source>
        <dbReference type="EMBL" id="GLB44306.1"/>
    </source>
</evidence>
<dbReference type="AlphaFoldDB" id="A0A9P3UVM7"/>
<name>A0A9P3UVM7_LYOSH</name>
<organism evidence="2 3">
    <name type="scientific">Lyophyllum shimeji</name>
    <name type="common">Hon-shimeji</name>
    <name type="synonym">Tricholoma shimeji</name>
    <dbReference type="NCBI Taxonomy" id="47721"/>
    <lineage>
        <taxon>Eukaryota</taxon>
        <taxon>Fungi</taxon>
        <taxon>Dikarya</taxon>
        <taxon>Basidiomycota</taxon>
        <taxon>Agaricomycotina</taxon>
        <taxon>Agaricomycetes</taxon>
        <taxon>Agaricomycetidae</taxon>
        <taxon>Agaricales</taxon>
        <taxon>Tricholomatineae</taxon>
        <taxon>Lyophyllaceae</taxon>
        <taxon>Lyophyllum</taxon>
    </lineage>
</organism>
<comment type="caution">
    <text evidence="2">The sequence shown here is derived from an EMBL/GenBank/DDBJ whole genome shotgun (WGS) entry which is preliminary data.</text>
</comment>
<protein>
    <submittedName>
        <fullName evidence="2">Uncharacterized protein</fullName>
    </submittedName>
</protein>
<dbReference type="EMBL" id="BRPK01000016">
    <property type="protein sequence ID" value="GLB44306.1"/>
    <property type="molecule type" value="Genomic_DNA"/>
</dbReference>
<evidence type="ECO:0000313" key="3">
    <source>
        <dbReference type="Proteomes" id="UP001063166"/>
    </source>
</evidence>
<gene>
    <name evidence="2" type="ORF">LshimejAT787_1602360</name>
</gene>
<keyword evidence="3" id="KW-1185">Reference proteome</keyword>
<accession>A0A9P3UVM7</accession>
<sequence>MNRGIIFFNWAGPANLIFMAKSQGMATEAGSLSREPQSRRVPRKEQKQKFLKTLQTKKGCGWLLAMAHWVIKRHRVDNRE</sequence>
<feature type="region of interest" description="Disordered" evidence="1">
    <location>
        <begin position="28"/>
        <end position="47"/>
    </location>
</feature>